<feature type="transmembrane region" description="Helical" evidence="1">
    <location>
        <begin position="84"/>
        <end position="101"/>
    </location>
</feature>
<comment type="caution">
    <text evidence="3">The sequence shown here is derived from an EMBL/GenBank/DDBJ whole genome shotgun (WGS) entry which is preliminary data.</text>
</comment>
<feature type="transmembrane region" description="Helical" evidence="1">
    <location>
        <begin position="107"/>
        <end position="128"/>
    </location>
</feature>
<sequence length="135" mass="15384">MKVSKKTLLLIAGTVWLIAGINILRIGLTVRTEKWSLPMCLLSLAVLLSFHFFVFRKMVGKHTCRIVGYEEELQPFYRFFNRQAYCIMAFMMTFGIGLRVSGLVPEVFIAVFYSGLGLSLIIAGLGFCRQFIKYP</sequence>
<protein>
    <submittedName>
        <fullName evidence="3">Uncharacterized protein</fullName>
    </submittedName>
</protein>
<feature type="transmembrane region" description="Helical" evidence="1">
    <location>
        <begin position="7"/>
        <end position="29"/>
    </location>
</feature>
<dbReference type="AlphaFoldDB" id="A0A3E3ILG0"/>
<dbReference type="OrthoDB" id="1097929at2"/>
<proteinExistence type="predicted"/>
<evidence type="ECO:0000313" key="5">
    <source>
        <dbReference type="Proteomes" id="UP000261166"/>
    </source>
</evidence>
<dbReference type="Proteomes" id="UP000260812">
    <property type="component" value="Unassembled WGS sequence"/>
</dbReference>
<reference evidence="3 5" key="1">
    <citation type="submission" date="2018-08" db="EMBL/GenBank/DDBJ databases">
        <title>A genome reference for cultivated species of the human gut microbiota.</title>
        <authorList>
            <person name="Zou Y."/>
            <person name="Xue W."/>
            <person name="Luo G."/>
        </authorList>
    </citation>
    <scope>NUCLEOTIDE SEQUENCE [LARGE SCALE GENOMIC DNA]</scope>
    <source>
        <strain evidence="3 5">AF26-4BH</strain>
        <strain evidence="2">TF05-5AC</strain>
    </source>
</reference>
<dbReference type="EMBL" id="QVLU01000022">
    <property type="protein sequence ID" value="RGE67907.1"/>
    <property type="molecule type" value="Genomic_DNA"/>
</dbReference>
<evidence type="ECO:0000313" key="4">
    <source>
        <dbReference type="Proteomes" id="UP000260812"/>
    </source>
</evidence>
<gene>
    <name evidence="3" type="ORF">DWY69_21150</name>
    <name evidence="2" type="ORF">DXC51_19270</name>
</gene>
<name>A0A3E3ILG0_9FIRM</name>
<keyword evidence="1" id="KW-1133">Transmembrane helix</keyword>
<feature type="transmembrane region" description="Helical" evidence="1">
    <location>
        <begin position="35"/>
        <end position="55"/>
    </location>
</feature>
<dbReference type="EMBL" id="QVLV01000015">
    <property type="protein sequence ID" value="RGE57504.1"/>
    <property type="molecule type" value="Genomic_DNA"/>
</dbReference>
<dbReference type="RefSeq" id="WP_025491152.1">
    <property type="nucleotide sequence ID" value="NZ_CALBAU010000105.1"/>
</dbReference>
<evidence type="ECO:0000313" key="3">
    <source>
        <dbReference type="EMBL" id="RGE67907.1"/>
    </source>
</evidence>
<evidence type="ECO:0000313" key="2">
    <source>
        <dbReference type="EMBL" id="RGE57504.1"/>
    </source>
</evidence>
<dbReference type="GeneID" id="97988952"/>
<organism evidence="3 5">
    <name type="scientific">Eisenbergiella massiliensis</name>
    <dbReference type="NCBI Taxonomy" id="1720294"/>
    <lineage>
        <taxon>Bacteria</taxon>
        <taxon>Bacillati</taxon>
        <taxon>Bacillota</taxon>
        <taxon>Clostridia</taxon>
        <taxon>Lachnospirales</taxon>
        <taxon>Lachnospiraceae</taxon>
        <taxon>Eisenbergiella</taxon>
    </lineage>
</organism>
<dbReference type="Proteomes" id="UP000261166">
    <property type="component" value="Unassembled WGS sequence"/>
</dbReference>
<keyword evidence="4" id="KW-1185">Reference proteome</keyword>
<keyword evidence="1" id="KW-0812">Transmembrane</keyword>
<accession>A0A3E3ILG0</accession>
<keyword evidence="1" id="KW-0472">Membrane</keyword>
<evidence type="ECO:0000256" key="1">
    <source>
        <dbReference type="SAM" id="Phobius"/>
    </source>
</evidence>